<gene>
    <name evidence="2" type="ORF">ACFFH7_22990</name>
</gene>
<sequence length="64" mass="6930">MEIAFVKSSFCHDGGCVEAAALPLGYVVLRDSKDPEGPALVFSHEEWAAFVAGVRNGEFNFSPR</sequence>
<feature type="domain" description="DUF397" evidence="1">
    <location>
        <begin position="5"/>
        <end position="55"/>
    </location>
</feature>
<dbReference type="Proteomes" id="UP001589810">
    <property type="component" value="Unassembled WGS sequence"/>
</dbReference>
<comment type="caution">
    <text evidence="2">The sequence shown here is derived from an EMBL/GenBank/DDBJ whole genome shotgun (WGS) entry which is preliminary data.</text>
</comment>
<name>A0ABV6MVN6_9PSEU</name>
<dbReference type="EMBL" id="JBHLUD010000007">
    <property type="protein sequence ID" value="MFC0544390.1"/>
    <property type="molecule type" value="Genomic_DNA"/>
</dbReference>
<evidence type="ECO:0000313" key="2">
    <source>
        <dbReference type="EMBL" id="MFC0544390.1"/>
    </source>
</evidence>
<keyword evidence="3" id="KW-1185">Reference proteome</keyword>
<accession>A0ABV6MVN6</accession>
<protein>
    <submittedName>
        <fullName evidence="2">DUF397 domain-containing protein</fullName>
    </submittedName>
</protein>
<dbReference type="Pfam" id="PF04149">
    <property type="entry name" value="DUF397"/>
    <property type="match status" value="1"/>
</dbReference>
<evidence type="ECO:0000259" key="1">
    <source>
        <dbReference type="Pfam" id="PF04149"/>
    </source>
</evidence>
<organism evidence="2 3">
    <name type="scientific">Kutzneria chonburiensis</name>
    <dbReference type="NCBI Taxonomy" id="1483604"/>
    <lineage>
        <taxon>Bacteria</taxon>
        <taxon>Bacillati</taxon>
        <taxon>Actinomycetota</taxon>
        <taxon>Actinomycetes</taxon>
        <taxon>Pseudonocardiales</taxon>
        <taxon>Pseudonocardiaceae</taxon>
        <taxon>Kutzneria</taxon>
    </lineage>
</organism>
<evidence type="ECO:0000313" key="3">
    <source>
        <dbReference type="Proteomes" id="UP001589810"/>
    </source>
</evidence>
<dbReference type="RefSeq" id="WP_273935880.1">
    <property type="nucleotide sequence ID" value="NZ_CP097263.1"/>
</dbReference>
<proteinExistence type="predicted"/>
<reference evidence="2 3" key="1">
    <citation type="submission" date="2024-09" db="EMBL/GenBank/DDBJ databases">
        <authorList>
            <person name="Sun Q."/>
            <person name="Mori K."/>
        </authorList>
    </citation>
    <scope>NUCLEOTIDE SEQUENCE [LARGE SCALE GENOMIC DNA]</scope>
    <source>
        <strain evidence="2 3">TBRC 1432</strain>
    </source>
</reference>
<dbReference type="InterPro" id="IPR007278">
    <property type="entry name" value="DUF397"/>
</dbReference>